<dbReference type="InterPro" id="IPR025355">
    <property type="entry name" value="DUF4259"/>
</dbReference>
<evidence type="ECO:0000313" key="1">
    <source>
        <dbReference type="EMBL" id="PRY62240.1"/>
    </source>
</evidence>
<comment type="caution">
    <text evidence="1">The sequence shown here is derived from an EMBL/GenBank/DDBJ whole genome shotgun (WGS) entry which is preliminary data.</text>
</comment>
<dbReference type="OrthoDB" id="73183at2"/>
<keyword evidence="2" id="KW-1185">Reference proteome</keyword>
<dbReference type="AlphaFoldDB" id="A0A2T0UWF0"/>
<organism evidence="1 2">
    <name type="scientific">Glycomyces artemisiae</name>
    <dbReference type="NCBI Taxonomy" id="1076443"/>
    <lineage>
        <taxon>Bacteria</taxon>
        <taxon>Bacillati</taxon>
        <taxon>Actinomycetota</taxon>
        <taxon>Actinomycetes</taxon>
        <taxon>Glycomycetales</taxon>
        <taxon>Glycomycetaceae</taxon>
        <taxon>Glycomyces</taxon>
    </lineage>
</organism>
<proteinExistence type="predicted"/>
<dbReference type="EMBL" id="PVTJ01000001">
    <property type="protein sequence ID" value="PRY62240.1"/>
    <property type="molecule type" value="Genomic_DNA"/>
</dbReference>
<dbReference type="Pfam" id="PF14078">
    <property type="entry name" value="DUF4259"/>
    <property type="match status" value="1"/>
</dbReference>
<accession>A0A2T0UWF0</accession>
<name>A0A2T0UWF0_9ACTN</name>
<protein>
    <submittedName>
        <fullName evidence="1">Uncharacterized protein DUF4259</fullName>
    </submittedName>
</protein>
<evidence type="ECO:0000313" key="2">
    <source>
        <dbReference type="Proteomes" id="UP000238176"/>
    </source>
</evidence>
<dbReference type="Proteomes" id="UP000238176">
    <property type="component" value="Unassembled WGS sequence"/>
</dbReference>
<dbReference type="RefSeq" id="WP_106362274.1">
    <property type="nucleotide sequence ID" value="NZ_PVTJ01000001.1"/>
</dbReference>
<gene>
    <name evidence="1" type="ORF">B0I28_101568</name>
</gene>
<reference evidence="1 2" key="1">
    <citation type="submission" date="2018-03" db="EMBL/GenBank/DDBJ databases">
        <title>Genomic Encyclopedia of Type Strains, Phase III (KMG-III): the genomes of soil and plant-associated and newly described type strains.</title>
        <authorList>
            <person name="Whitman W."/>
        </authorList>
    </citation>
    <scope>NUCLEOTIDE SEQUENCE [LARGE SCALE GENOMIC DNA]</scope>
    <source>
        <strain evidence="1 2">CGMCC 4.7067</strain>
    </source>
</reference>
<sequence>MGAWDYGPFDNDGAWDCIGALGDDTDANTERLEAAMLEVLVVLDYIENPEAQAAVAAAVLTAIRLGAPSPADRITDLLTAHPFDAAYLRDLARRTLRRITTDPRDNEWHYLWTDSGALDKALAAHEPYASALGAGGQD</sequence>